<proteinExistence type="predicted"/>
<dbReference type="RefSeq" id="WP_211630490.1">
    <property type="nucleotide sequence ID" value="NZ_CP073100.1"/>
</dbReference>
<reference evidence="2" key="1">
    <citation type="submission" date="2021-04" db="EMBL/GenBank/DDBJ databases">
        <title>Luteolibacter sp. 32A isolated from the skin of an Anderson's salamander (Ambystoma andersonii).</title>
        <authorList>
            <person name="Spergser J."/>
            <person name="Busse H.-J."/>
        </authorList>
    </citation>
    <scope>NUCLEOTIDE SEQUENCE</scope>
    <source>
        <strain evidence="2">32A</strain>
    </source>
</reference>
<evidence type="ECO:0008006" key="4">
    <source>
        <dbReference type="Google" id="ProtNLM"/>
    </source>
</evidence>
<feature type="signal peptide" evidence="1">
    <location>
        <begin position="1"/>
        <end position="20"/>
    </location>
</feature>
<protein>
    <recommendedName>
        <fullName evidence="4">Molecular chaperone</fullName>
    </recommendedName>
</protein>
<dbReference type="EMBL" id="CP073100">
    <property type="protein sequence ID" value="QUE50350.1"/>
    <property type="molecule type" value="Genomic_DNA"/>
</dbReference>
<accession>A0A975G8P3</accession>
<name>A0A975G8P3_9BACT</name>
<organism evidence="2 3">
    <name type="scientific">Luteolibacter ambystomatis</name>
    <dbReference type="NCBI Taxonomy" id="2824561"/>
    <lineage>
        <taxon>Bacteria</taxon>
        <taxon>Pseudomonadati</taxon>
        <taxon>Verrucomicrobiota</taxon>
        <taxon>Verrucomicrobiia</taxon>
        <taxon>Verrucomicrobiales</taxon>
        <taxon>Verrucomicrobiaceae</taxon>
        <taxon>Luteolibacter</taxon>
    </lineage>
</organism>
<evidence type="ECO:0000313" key="3">
    <source>
        <dbReference type="Proteomes" id="UP000676169"/>
    </source>
</evidence>
<keyword evidence="1" id="KW-0732">Signal</keyword>
<dbReference type="Proteomes" id="UP000676169">
    <property type="component" value="Chromosome"/>
</dbReference>
<keyword evidence="3" id="KW-1185">Reference proteome</keyword>
<gene>
    <name evidence="2" type="ORF">KBB96_15950</name>
</gene>
<evidence type="ECO:0000313" key="2">
    <source>
        <dbReference type="EMBL" id="QUE50350.1"/>
    </source>
</evidence>
<dbReference type="AlphaFoldDB" id="A0A975G8P3"/>
<feature type="chain" id="PRO_5037193282" description="Molecular chaperone" evidence="1">
    <location>
        <begin position="21"/>
        <end position="293"/>
    </location>
</feature>
<sequence length="293" mass="31676">MNLRSLFLSCGLAIVSAAAALGQIDASLALAKNQFVAGEAVQATVTITNQTGQDLVFAGSERQPWLDFVIKRSSSSELAIPTGSFNFGTVRIPAGQTMARQVNLSSAFNLAEQGNFSVYAVIRAPGQTSGGTITNRVLFNVSNGRAYWSQKVGVRGDASKVREFRILNYAGDQKTLLYVQVVNDRTGTPIRTYPLGDALMFRKPQITVDHNQNLHVFFLNSPTIWTHAVVDTDGKLVHSEFFTRAATGDPVLLTQQGGVVTVGNGALYDPKAIEAEKNRARKASDRPIITSQN</sequence>
<dbReference type="KEGG" id="lamb:KBB96_15950"/>
<evidence type="ECO:0000256" key="1">
    <source>
        <dbReference type="SAM" id="SignalP"/>
    </source>
</evidence>